<gene>
    <name evidence="9" type="ORF">JIN84_18650</name>
</gene>
<keyword evidence="6 8" id="KW-1133">Transmembrane helix</keyword>
<evidence type="ECO:0000256" key="1">
    <source>
        <dbReference type="ARBA" id="ARBA00004651"/>
    </source>
</evidence>
<dbReference type="EMBL" id="JAENIK010000012">
    <property type="protein sequence ID" value="MBK1817646.1"/>
    <property type="molecule type" value="Genomic_DNA"/>
</dbReference>
<evidence type="ECO:0000256" key="4">
    <source>
        <dbReference type="ARBA" id="ARBA00022475"/>
    </source>
</evidence>
<evidence type="ECO:0000256" key="5">
    <source>
        <dbReference type="ARBA" id="ARBA00022692"/>
    </source>
</evidence>
<evidence type="ECO:0000313" key="9">
    <source>
        <dbReference type="EMBL" id="MBK1817646.1"/>
    </source>
</evidence>
<evidence type="ECO:0000313" key="10">
    <source>
        <dbReference type="Proteomes" id="UP000600139"/>
    </source>
</evidence>
<feature type="transmembrane region" description="Helical" evidence="8">
    <location>
        <begin position="66"/>
        <end position="91"/>
    </location>
</feature>
<comment type="subcellular location">
    <subcellularLocation>
        <location evidence="1">Cell membrane</location>
        <topology evidence="1">Multi-pass membrane protein</topology>
    </subcellularLocation>
</comment>
<feature type="transmembrane region" description="Helical" evidence="8">
    <location>
        <begin position="299"/>
        <end position="327"/>
    </location>
</feature>
<dbReference type="Pfam" id="PF01594">
    <property type="entry name" value="AI-2E_transport"/>
    <property type="match status" value="1"/>
</dbReference>
<evidence type="ECO:0000256" key="2">
    <source>
        <dbReference type="ARBA" id="ARBA00009773"/>
    </source>
</evidence>
<evidence type="ECO:0000256" key="6">
    <source>
        <dbReference type="ARBA" id="ARBA00022989"/>
    </source>
</evidence>
<dbReference type="InterPro" id="IPR002549">
    <property type="entry name" value="AI-2E-like"/>
</dbReference>
<dbReference type="Proteomes" id="UP000600139">
    <property type="component" value="Unassembled WGS sequence"/>
</dbReference>
<protein>
    <submittedName>
        <fullName evidence="9">AI-2E family transporter</fullName>
    </submittedName>
</protein>
<comment type="caution">
    <text evidence="9">The sequence shown here is derived from an EMBL/GenBank/DDBJ whole genome shotgun (WGS) entry which is preliminary data.</text>
</comment>
<reference evidence="9" key="1">
    <citation type="submission" date="2021-01" db="EMBL/GenBank/DDBJ databases">
        <title>Modified the classification status of verrucomicrobia.</title>
        <authorList>
            <person name="Feng X."/>
        </authorList>
    </citation>
    <scope>NUCLEOTIDE SEQUENCE</scope>
    <source>
        <strain evidence="9">JCM 18052</strain>
    </source>
</reference>
<dbReference type="PANTHER" id="PTHR21716">
    <property type="entry name" value="TRANSMEMBRANE PROTEIN"/>
    <property type="match status" value="1"/>
</dbReference>
<keyword evidence="3" id="KW-0813">Transport</keyword>
<feature type="transmembrane region" description="Helical" evidence="8">
    <location>
        <begin position="12"/>
        <end position="32"/>
    </location>
</feature>
<proteinExistence type="inferred from homology"/>
<feature type="transmembrane region" description="Helical" evidence="8">
    <location>
        <begin position="334"/>
        <end position="353"/>
    </location>
</feature>
<keyword evidence="5 8" id="KW-0812">Transmembrane</keyword>
<organism evidence="9 10">
    <name type="scientific">Luteolibacter yonseiensis</name>
    <dbReference type="NCBI Taxonomy" id="1144680"/>
    <lineage>
        <taxon>Bacteria</taxon>
        <taxon>Pseudomonadati</taxon>
        <taxon>Verrucomicrobiota</taxon>
        <taxon>Verrucomicrobiia</taxon>
        <taxon>Verrucomicrobiales</taxon>
        <taxon>Verrucomicrobiaceae</taxon>
        <taxon>Luteolibacter</taxon>
    </lineage>
</organism>
<feature type="transmembrane region" description="Helical" evidence="8">
    <location>
        <begin position="209"/>
        <end position="235"/>
    </location>
</feature>
<keyword evidence="7 8" id="KW-0472">Membrane</keyword>
<dbReference type="GO" id="GO:0005886">
    <property type="term" value="C:plasma membrane"/>
    <property type="evidence" value="ECO:0007669"/>
    <property type="project" value="UniProtKB-SubCell"/>
</dbReference>
<dbReference type="RefSeq" id="WP_200352581.1">
    <property type="nucleotide sequence ID" value="NZ_BAABHZ010000001.1"/>
</dbReference>
<keyword evidence="4" id="KW-1003">Cell membrane</keyword>
<dbReference type="PANTHER" id="PTHR21716:SF67">
    <property type="entry name" value="TRANSPORT PROTEIN YDIK-RELATED"/>
    <property type="match status" value="1"/>
</dbReference>
<sequence length="440" mass="47848">MATQNMNKRFKIEPLLGGLALLLILIGCFFILKPFMTALMWAMILAYSLHPLQSKFTKWFRGSRTMAAIFVTLTITVVLAGPITLIGFSIAQDGKDLAYATRNWFMAAPEKAPEWVAQLPVVGDDVAGYWGGVTGDRNRWMEQLDKEVVKTPPRPKIVIEGTDGPVLQDAAPAPLTENAAEEIAAVEKKSDSSKTIEVVGQFIVWARTWLFAVGLGVLEGVTQVLLSAFLAFFLLRDTDILAERLSVAADRLAGPRGQHLIKVAGNTVRGVVYGILGTAIAQALVAGLGFWIAGVPGAVLLSVLTFFFAVIPFGPPMIWLPAALWLFAQHKPGLGLFLILWGVLGISMVDNFLRPYLISQGSKMPFVLIFCGVIGGALAFGLVGVFMGPTLLAVAFRLIEEWSATPKEPERTVIFEETSELHVELTKTTHLHGGESFSIR</sequence>
<evidence type="ECO:0000256" key="7">
    <source>
        <dbReference type="ARBA" id="ARBA00023136"/>
    </source>
</evidence>
<dbReference type="AlphaFoldDB" id="A0A934R5M9"/>
<evidence type="ECO:0000256" key="8">
    <source>
        <dbReference type="SAM" id="Phobius"/>
    </source>
</evidence>
<evidence type="ECO:0000256" key="3">
    <source>
        <dbReference type="ARBA" id="ARBA00022448"/>
    </source>
</evidence>
<comment type="similarity">
    <text evidence="2">Belongs to the autoinducer-2 exporter (AI-2E) (TC 2.A.86) family.</text>
</comment>
<keyword evidence="10" id="KW-1185">Reference proteome</keyword>
<feature type="transmembrane region" description="Helical" evidence="8">
    <location>
        <begin position="365"/>
        <end position="387"/>
    </location>
</feature>
<feature type="transmembrane region" description="Helical" evidence="8">
    <location>
        <begin position="271"/>
        <end position="293"/>
    </location>
</feature>
<accession>A0A934R5M9</accession>
<name>A0A934R5M9_9BACT</name>